<proteinExistence type="predicted"/>
<dbReference type="InterPro" id="IPR025883">
    <property type="entry name" value="Cadherin-like_domain"/>
</dbReference>
<accession>M1MPH9</accession>
<dbReference type="KEGG" id="csr:Cspa_c28780"/>
<evidence type="ECO:0000313" key="5">
    <source>
        <dbReference type="Proteomes" id="UP000011728"/>
    </source>
</evidence>
<feature type="repeat" description="Cell wall-binding" evidence="2">
    <location>
        <begin position="220"/>
        <end position="239"/>
    </location>
</feature>
<feature type="repeat" description="Cell wall-binding" evidence="2">
    <location>
        <begin position="240"/>
        <end position="259"/>
    </location>
</feature>
<evidence type="ECO:0000259" key="3">
    <source>
        <dbReference type="Pfam" id="PF12733"/>
    </source>
</evidence>
<dbReference type="Gene3D" id="2.10.270.10">
    <property type="entry name" value="Cholin Binding"/>
    <property type="match status" value="1"/>
</dbReference>
<dbReference type="RefSeq" id="WP_015392960.1">
    <property type="nucleotide sequence ID" value="NC_020291.1"/>
</dbReference>
<keyword evidence="5" id="KW-1185">Reference proteome</keyword>
<dbReference type="Proteomes" id="UP000011728">
    <property type="component" value="Chromosome"/>
</dbReference>
<dbReference type="HOGENOM" id="CLU_037405_0_0_9"/>
<protein>
    <recommendedName>
        <fullName evidence="3">Cadherin-like beta-sandwich-like domain-containing protein</fullName>
    </recommendedName>
</protein>
<organism evidence="4 5">
    <name type="scientific">Clostridium saccharoperbutylacetonicum N1-4(HMT)</name>
    <dbReference type="NCBI Taxonomy" id="931276"/>
    <lineage>
        <taxon>Bacteria</taxon>
        <taxon>Bacillati</taxon>
        <taxon>Bacillota</taxon>
        <taxon>Clostridia</taxon>
        <taxon>Eubacteriales</taxon>
        <taxon>Clostridiaceae</taxon>
        <taxon>Clostridium</taxon>
    </lineage>
</organism>
<evidence type="ECO:0000313" key="4">
    <source>
        <dbReference type="EMBL" id="AGF56641.1"/>
    </source>
</evidence>
<dbReference type="Pfam" id="PF19127">
    <property type="entry name" value="Choline_bind_3"/>
    <property type="match status" value="1"/>
</dbReference>
<gene>
    <name evidence="4" type="ORF">Cspa_c28780</name>
</gene>
<dbReference type="STRING" id="36745.CLSAP_26310"/>
<dbReference type="OrthoDB" id="1901107at2"/>
<dbReference type="SUPFAM" id="SSF69360">
    <property type="entry name" value="Cell wall binding repeat"/>
    <property type="match status" value="1"/>
</dbReference>
<dbReference type="eggNOG" id="COG5263">
    <property type="taxonomic scope" value="Bacteria"/>
</dbReference>
<dbReference type="PROSITE" id="PS51170">
    <property type="entry name" value="CW"/>
    <property type="match status" value="3"/>
</dbReference>
<sequence>MNKNIKKIIITAFTVIMLGGISQLNNLKLLSTEAHAETGNLTIIKIKTYKEDVSKTYNDEVQGDVYLRTLSISDGDLSFSKEKNSYDVEVDDGISEIAIIAKPDCDNNEYDNYEITINNVIVKKDDKFKKIVSLNKGKNIIKITVKNNKDEKRTYTINITRAKASSDNDNPNNEAITALNIKANQWVMVNGNWQYNDSQGNPVKNNWIKNYYLNGNGNVATGWLYYSGNWYYLGGDGAKKIGWQLVGEKWYYMDAEGRMQTGWIKDTDGKYYYLNTNGELTYNNLIYENN</sequence>
<dbReference type="Pfam" id="PF01473">
    <property type="entry name" value="Choline_bind_1"/>
    <property type="match status" value="1"/>
</dbReference>
<dbReference type="Pfam" id="PF12733">
    <property type="entry name" value="Cadherin-like"/>
    <property type="match status" value="1"/>
</dbReference>
<evidence type="ECO:0000256" key="1">
    <source>
        <dbReference type="ARBA" id="ARBA00022737"/>
    </source>
</evidence>
<reference evidence="4 5" key="1">
    <citation type="submission" date="2013-02" db="EMBL/GenBank/DDBJ databases">
        <title>Genome sequence of Clostridium saccharoperbutylacetonicum N1-4(HMT).</title>
        <authorList>
            <person name="Poehlein A."/>
            <person name="Daniel R."/>
        </authorList>
    </citation>
    <scope>NUCLEOTIDE SEQUENCE [LARGE SCALE GENOMIC DNA]</scope>
    <source>
        <strain evidence="5">N1-4(HMT)</strain>
    </source>
</reference>
<feature type="domain" description="Cadherin-like beta-sandwich-like" evidence="3">
    <location>
        <begin position="70"/>
        <end position="161"/>
    </location>
</feature>
<name>M1MPH9_9CLOT</name>
<evidence type="ECO:0000256" key="2">
    <source>
        <dbReference type="PROSITE-ProRule" id="PRU00591"/>
    </source>
</evidence>
<dbReference type="EMBL" id="CP004121">
    <property type="protein sequence ID" value="AGF56641.1"/>
    <property type="molecule type" value="Genomic_DNA"/>
</dbReference>
<keyword evidence="1" id="KW-0677">Repeat</keyword>
<dbReference type="AlphaFoldDB" id="M1MPH9"/>
<dbReference type="PATRIC" id="fig|931276.5.peg.2894"/>
<dbReference type="InterPro" id="IPR018337">
    <property type="entry name" value="Cell_wall/Cho-bd_repeat"/>
</dbReference>
<feature type="repeat" description="Cell wall-binding" evidence="2">
    <location>
        <begin position="260"/>
        <end position="280"/>
    </location>
</feature>